<keyword evidence="1" id="KW-0812">Transmembrane</keyword>
<dbReference type="PANTHER" id="PTHR42923">
    <property type="entry name" value="PROTOPORPHYRINOGEN OXIDASE"/>
    <property type="match status" value="1"/>
</dbReference>
<dbReference type="Pfam" id="PF13450">
    <property type="entry name" value="NAD_binding_8"/>
    <property type="match status" value="1"/>
</dbReference>
<dbReference type="InterPro" id="IPR036188">
    <property type="entry name" value="FAD/NAD-bd_sf"/>
</dbReference>
<feature type="transmembrane region" description="Helical" evidence="1">
    <location>
        <begin position="152"/>
        <end position="172"/>
    </location>
</feature>
<dbReference type="InterPro" id="IPR050464">
    <property type="entry name" value="Zeta_carotene_desat/Oxidored"/>
</dbReference>
<dbReference type="EMBL" id="RWJN01000030">
    <property type="protein sequence ID" value="TCD69948.1"/>
    <property type="molecule type" value="Genomic_DNA"/>
</dbReference>
<organism evidence="2 3">
    <name type="scientific">Steccherinum ochraceum</name>
    <dbReference type="NCBI Taxonomy" id="92696"/>
    <lineage>
        <taxon>Eukaryota</taxon>
        <taxon>Fungi</taxon>
        <taxon>Dikarya</taxon>
        <taxon>Basidiomycota</taxon>
        <taxon>Agaricomycotina</taxon>
        <taxon>Agaricomycetes</taxon>
        <taxon>Polyporales</taxon>
        <taxon>Steccherinaceae</taxon>
        <taxon>Steccherinum</taxon>
    </lineage>
</organism>
<evidence type="ECO:0000313" key="2">
    <source>
        <dbReference type="EMBL" id="TCD69948.1"/>
    </source>
</evidence>
<dbReference type="PANTHER" id="PTHR42923:SF17">
    <property type="entry name" value="AMINE OXIDASE DOMAIN-CONTAINING PROTEIN"/>
    <property type="match status" value="1"/>
</dbReference>
<keyword evidence="1" id="KW-0472">Membrane</keyword>
<evidence type="ECO:0000256" key="1">
    <source>
        <dbReference type="SAM" id="Phobius"/>
    </source>
</evidence>
<dbReference type="SUPFAM" id="SSF51905">
    <property type="entry name" value="FAD/NAD(P)-binding domain"/>
    <property type="match status" value="1"/>
</dbReference>
<name>A0A4R0RZI0_9APHY</name>
<dbReference type="STRING" id="92696.A0A4R0RZI0"/>
<comment type="caution">
    <text evidence="2">The sequence shown here is derived from an EMBL/GenBank/DDBJ whole genome shotgun (WGS) entry which is preliminary data.</text>
</comment>
<dbReference type="Proteomes" id="UP000292702">
    <property type="component" value="Unassembled WGS sequence"/>
</dbReference>
<sequence length="623" mass="69253">MARTVKVAVVGSGLAGLTAAYRLAKAERMGEVEFEVHLFEKASSVGMDSHSVSVDVPGYEGEYRVDVPMRSFQGGYYPQLISLYEHLGVRFRQADFTYSFSSIPPDAKHHSPQRIMRTTMIYNGSSGTKGVGMPTSLYPSAIMGYSPWSLAAWARAYASFMISTIFVLVFYLRLVMFSLPLRLDTPATTRKSRPFSRRLTDNLLKSLAFLLPSRPPMDITLRDWMYLTTPTSPLARCLSLDSRWQEFVRGVIVPLFSAVCTCGEEMVWDLPAEEILGDTHHYVVTNGVRDVARRMSASINPTRIHLGMPIVSLVYSFITGDSEPTIDIHCVGGKVFKGFSHIVMATQANHASKLLQSYADTIPETMGLHRTMVSKMNTSLSQIKYCKSIVVNHTDSTLMPEDERDRRDLNLITFDPQSELGTKQEKENEPAESICVPASYTMATHVLPTPASTPTSSPEDTPIRVYQTTNPIIAPKEDSILSVARLERAVVTVEGKRAMRDLWRSKDWEEDSDEDSGLESDENSDGWGLKWGCAATQRGVLGPLQGAGRLSRSLRAQRSMPQLRNIPRKPQAHKEPGIWICGSYAHSGIPLLEGCVVSARNVVEQGIWVTEGVSEDEKAESLW</sequence>
<protein>
    <recommendedName>
        <fullName evidence="4">Amine oxidase domain-containing protein</fullName>
    </recommendedName>
</protein>
<evidence type="ECO:0000313" key="3">
    <source>
        <dbReference type="Proteomes" id="UP000292702"/>
    </source>
</evidence>
<dbReference type="AlphaFoldDB" id="A0A4R0RZI0"/>
<keyword evidence="3" id="KW-1185">Reference proteome</keyword>
<dbReference type="Gene3D" id="3.50.50.60">
    <property type="entry name" value="FAD/NAD(P)-binding domain"/>
    <property type="match status" value="1"/>
</dbReference>
<gene>
    <name evidence="2" type="ORF">EIP91_005537</name>
</gene>
<evidence type="ECO:0008006" key="4">
    <source>
        <dbReference type="Google" id="ProtNLM"/>
    </source>
</evidence>
<reference evidence="2 3" key="1">
    <citation type="submission" date="2018-11" db="EMBL/GenBank/DDBJ databases">
        <title>Genome assembly of Steccherinum ochraceum LE-BIN_3174, the white-rot fungus of the Steccherinaceae family (The Residual Polyporoid clade, Polyporales, Basidiomycota).</title>
        <authorList>
            <person name="Fedorova T.V."/>
            <person name="Glazunova O.A."/>
            <person name="Landesman E.O."/>
            <person name="Moiseenko K.V."/>
            <person name="Psurtseva N.V."/>
            <person name="Savinova O.S."/>
            <person name="Shakhova N.V."/>
            <person name="Tyazhelova T.V."/>
            <person name="Vasina D.V."/>
        </authorList>
    </citation>
    <scope>NUCLEOTIDE SEQUENCE [LARGE SCALE GENOMIC DNA]</scope>
    <source>
        <strain evidence="2 3">LE-BIN_3174</strain>
    </source>
</reference>
<proteinExistence type="predicted"/>
<accession>A0A4R0RZI0</accession>
<dbReference type="OrthoDB" id="1111734at2759"/>
<dbReference type="GO" id="GO:0016491">
    <property type="term" value="F:oxidoreductase activity"/>
    <property type="evidence" value="ECO:0007669"/>
    <property type="project" value="TreeGrafter"/>
</dbReference>
<keyword evidence="1" id="KW-1133">Transmembrane helix</keyword>